<dbReference type="InterPro" id="IPR052737">
    <property type="entry name" value="Omega-amidase_YafV"/>
</dbReference>
<keyword evidence="1" id="KW-0378">Hydrolase</keyword>
<dbReference type="RefSeq" id="WP_077832739.1">
    <property type="nucleotide sequence ID" value="NZ_CP096983.1"/>
</dbReference>
<dbReference type="PANTHER" id="PTHR47799">
    <property type="entry name" value="OMEGA-AMIDASE YAFV"/>
    <property type="match status" value="1"/>
</dbReference>
<sequence>MRIALAQIDVFFENKEKTKNKCLEFIEEAKKNEVDLIVFPEMTLTGFSMNVVKIGEKSFDTVEWFKKMSLEFDICSGFGFVEAYHDGKGKNNFSITSFSGNEILRYTKIHPFSYAGEDKYYSSGNTIKYCNIKEFTLSTFICYDLRFPEIFLEASRKAECIVVIANWPHERIGQWETLLKARAVETQSYIAAVNRVGTGEKIYYSGCSMIVSPYGETIISESINEKLLIADLNLNVVKECRDKFRYKKDRREKLYCEFFMKR</sequence>
<dbReference type="PROSITE" id="PS50263">
    <property type="entry name" value="CN_HYDROLASE"/>
    <property type="match status" value="1"/>
</dbReference>
<evidence type="ECO:0000313" key="1">
    <source>
        <dbReference type="EMBL" id="URZ11418.1"/>
    </source>
</evidence>
<reference evidence="1 2" key="1">
    <citation type="submission" date="2022-04" db="EMBL/GenBank/DDBJ databases">
        <title>Genome sequence of C. roseum typestrain.</title>
        <authorList>
            <person name="Poehlein A."/>
            <person name="Schoch T."/>
            <person name="Duerre P."/>
            <person name="Daniel R."/>
        </authorList>
    </citation>
    <scope>NUCLEOTIDE SEQUENCE [LARGE SCALE GENOMIC DNA]</scope>
    <source>
        <strain evidence="1 2">DSM 7320</strain>
    </source>
</reference>
<name>A0A1S8MDI4_9CLOT</name>
<dbReference type="EC" id="3.5.1.3" evidence="1"/>
<dbReference type="GO" id="GO:0106008">
    <property type="term" value="F:2-oxoglutaramate amidase activity"/>
    <property type="evidence" value="ECO:0007669"/>
    <property type="project" value="TreeGrafter"/>
</dbReference>
<dbReference type="PANTHER" id="PTHR47799:SF1">
    <property type="entry name" value="OMEGA-AMIDASE YAFV"/>
    <property type="match status" value="1"/>
</dbReference>
<dbReference type="InterPro" id="IPR036526">
    <property type="entry name" value="C-N_Hydrolase_sf"/>
</dbReference>
<protein>
    <submittedName>
        <fullName evidence="1">Omega-amidase YafV</fullName>
        <ecNumber evidence="1">3.5.1.3</ecNumber>
    </submittedName>
</protein>
<organism evidence="1 2">
    <name type="scientific">Clostridium felsineum</name>
    <dbReference type="NCBI Taxonomy" id="36839"/>
    <lineage>
        <taxon>Bacteria</taxon>
        <taxon>Bacillati</taxon>
        <taxon>Bacillota</taxon>
        <taxon>Clostridia</taxon>
        <taxon>Eubacteriales</taxon>
        <taxon>Clostridiaceae</taxon>
        <taxon>Clostridium</taxon>
    </lineage>
</organism>
<keyword evidence="2" id="KW-1185">Reference proteome</keyword>
<dbReference type="Proteomes" id="UP000190951">
    <property type="component" value="Chromosome"/>
</dbReference>
<evidence type="ECO:0000313" key="2">
    <source>
        <dbReference type="Proteomes" id="UP000190951"/>
    </source>
</evidence>
<proteinExistence type="predicted"/>
<dbReference type="AlphaFoldDB" id="A0A1S8MDI4"/>
<dbReference type="Gene3D" id="3.60.110.10">
    <property type="entry name" value="Carbon-nitrogen hydrolase"/>
    <property type="match status" value="1"/>
</dbReference>
<gene>
    <name evidence="1" type="primary">yafV</name>
    <name evidence="1" type="ORF">CROST_021350</name>
</gene>
<accession>A0A1S8MDI4</accession>
<dbReference type="STRING" id="84029.CROST_36590"/>
<dbReference type="EMBL" id="CP096983">
    <property type="protein sequence ID" value="URZ11418.1"/>
    <property type="molecule type" value="Genomic_DNA"/>
</dbReference>
<dbReference type="Pfam" id="PF00795">
    <property type="entry name" value="CN_hydrolase"/>
    <property type="match status" value="1"/>
</dbReference>
<dbReference type="KEGG" id="crw:CROST_021350"/>
<dbReference type="InterPro" id="IPR003010">
    <property type="entry name" value="C-N_Hydrolase"/>
</dbReference>
<dbReference type="GO" id="GO:0050152">
    <property type="term" value="F:omega-amidase activity"/>
    <property type="evidence" value="ECO:0007669"/>
    <property type="project" value="UniProtKB-EC"/>
</dbReference>
<dbReference type="SUPFAM" id="SSF56317">
    <property type="entry name" value="Carbon-nitrogen hydrolase"/>
    <property type="match status" value="1"/>
</dbReference>